<feature type="binding site" description="axial binding residue" evidence="2">
    <location>
        <position position="196"/>
    </location>
    <ligand>
        <name>heme b</name>
        <dbReference type="ChEBI" id="CHEBI:60344"/>
    </ligand>
    <ligandPart>
        <name>Fe</name>
        <dbReference type="ChEBI" id="CHEBI:18248"/>
    </ligandPart>
</feature>
<name>A0AAD7Z1C7_MYTSE</name>
<dbReference type="Gene3D" id="1.10.640.10">
    <property type="entry name" value="Haem peroxidase domain superfamily, animal type"/>
    <property type="match status" value="2"/>
</dbReference>
<dbReference type="GO" id="GO:0005576">
    <property type="term" value="C:extracellular region"/>
    <property type="evidence" value="ECO:0007669"/>
    <property type="project" value="UniProtKB-SubCell"/>
</dbReference>
<dbReference type="EMBL" id="JARGEI010000004">
    <property type="protein sequence ID" value="KAJ8733048.1"/>
    <property type="molecule type" value="Genomic_DNA"/>
</dbReference>
<reference evidence="3" key="1">
    <citation type="submission" date="2023-03" db="EMBL/GenBank/DDBJ databases">
        <title>Chromosome-level genomes of two armyworms, Mythimna separata and Mythimna loreyi, provide insights into the biosynthesis and reception of sex pheromones.</title>
        <authorList>
            <person name="Zhao H."/>
        </authorList>
    </citation>
    <scope>NUCLEOTIDE SEQUENCE</scope>
    <source>
        <strain evidence="3">BeijingLab</strain>
        <tissue evidence="3">Pupa</tissue>
    </source>
</reference>
<dbReference type="InterPro" id="IPR010255">
    <property type="entry name" value="Haem_peroxidase_sf"/>
</dbReference>
<evidence type="ECO:0008006" key="5">
    <source>
        <dbReference type="Google" id="ProtNLM"/>
    </source>
</evidence>
<dbReference type="SUPFAM" id="SSF48113">
    <property type="entry name" value="Heme-dependent peroxidases"/>
    <property type="match status" value="2"/>
</dbReference>
<accession>A0AAD7Z1C7</accession>
<keyword evidence="1" id="KW-0560">Oxidoreductase</keyword>
<comment type="caution">
    <text evidence="3">The sequence shown here is derived from an EMBL/GenBank/DDBJ whole genome shotgun (WGS) entry which is preliminary data.</text>
</comment>
<dbReference type="AlphaFoldDB" id="A0AAD7Z1C7"/>
<keyword evidence="2" id="KW-0479">Metal-binding</keyword>
<keyword evidence="1" id="KW-0575">Peroxidase</keyword>
<dbReference type="GO" id="GO:0004601">
    <property type="term" value="F:peroxidase activity"/>
    <property type="evidence" value="ECO:0007669"/>
    <property type="project" value="UniProtKB-KW"/>
</dbReference>
<dbReference type="InterPro" id="IPR037120">
    <property type="entry name" value="Haem_peroxidase_sf_animal"/>
</dbReference>
<dbReference type="InterPro" id="IPR019791">
    <property type="entry name" value="Haem_peroxidase_animal"/>
</dbReference>
<protein>
    <recommendedName>
        <fullName evidence="5">Peroxidase</fullName>
    </recommendedName>
</protein>
<dbReference type="GO" id="GO:0006979">
    <property type="term" value="P:response to oxidative stress"/>
    <property type="evidence" value="ECO:0007669"/>
    <property type="project" value="InterPro"/>
</dbReference>
<dbReference type="PANTHER" id="PTHR11475">
    <property type="entry name" value="OXIDASE/PEROXIDASE"/>
    <property type="match status" value="1"/>
</dbReference>
<keyword evidence="4" id="KW-1185">Reference proteome</keyword>
<sequence>MTRPETFQSLGCLPKDTIPERIVSSTPLFDLSTVYGNFVENLDVKGRLFQRGLLKHEEEKGRVWPPSSKTPVHLCVGNQLPQETRCHDMPEDGANTLAGISLMTIWYWRNHNFIANELFRINPCWDDEMLFATARDINIAIFNQINYYELMPLFLGCANLLRDGILSPSAGFRDIYNKTIEPRMSLEFSFVLRWMHTIQEGTLKMYDRYGFYLKQIPIANLTLRTGYLAVDNNIDYITQGSFRQGSGKVDYIADPDMTDRALGPYQKAADVMTNDLAKNRYFGFQPYIRYRETCFGKLIRTFDDLHGIIDPERIEILKDVYEKEIDIDLMAGIWVEKPIPEGYVPSTFYCLVIDQLRRNIVSDRHWYERSQRPRAFNEPVLCDVKAALFYDSYHGVPIDVSEVKRRDKSNTTFWCVNEIEPCDPLEGRRVDGSCNNLKYPSRGASHTPFTRILPPIYDKDFEPKKSASGNDLPLPRSLRTRLISVGKVPSQRYTQLALHAFTFLSADVVSLHDTVNYILWRPYCCTPKGKTDSICVPNKVPEDDPVHRFSGIRCLNMIFSKYWMCAKGHNPRKNRFINSTYRFIYNLR</sequence>
<keyword evidence="2" id="KW-0408">Iron</keyword>
<dbReference type="Pfam" id="PF03098">
    <property type="entry name" value="An_peroxidase"/>
    <property type="match status" value="2"/>
</dbReference>
<dbReference type="Proteomes" id="UP001231518">
    <property type="component" value="Chromosome 6"/>
</dbReference>
<evidence type="ECO:0000313" key="3">
    <source>
        <dbReference type="EMBL" id="KAJ8733048.1"/>
    </source>
</evidence>
<keyword evidence="2" id="KW-0349">Heme</keyword>
<evidence type="ECO:0000256" key="1">
    <source>
        <dbReference type="ARBA" id="ARBA00022559"/>
    </source>
</evidence>
<proteinExistence type="predicted"/>
<organism evidence="3 4">
    <name type="scientific">Mythimna separata</name>
    <name type="common">Oriental armyworm</name>
    <name type="synonym">Pseudaletia separata</name>
    <dbReference type="NCBI Taxonomy" id="271217"/>
    <lineage>
        <taxon>Eukaryota</taxon>
        <taxon>Metazoa</taxon>
        <taxon>Ecdysozoa</taxon>
        <taxon>Arthropoda</taxon>
        <taxon>Hexapoda</taxon>
        <taxon>Insecta</taxon>
        <taxon>Pterygota</taxon>
        <taxon>Neoptera</taxon>
        <taxon>Endopterygota</taxon>
        <taxon>Lepidoptera</taxon>
        <taxon>Glossata</taxon>
        <taxon>Ditrysia</taxon>
        <taxon>Noctuoidea</taxon>
        <taxon>Noctuidae</taxon>
        <taxon>Noctuinae</taxon>
        <taxon>Hadenini</taxon>
        <taxon>Mythimna</taxon>
    </lineage>
</organism>
<dbReference type="PROSITE" id="PS50292">
    <property type="entry name" value="PEROXIDASE_3"/>
    <property type="match status" value="1"/>
</dbReference>
<evidence type="ECO:0000313" key="4">
    <source>
        <dbReference type="Proteomes" id="UP001231518"/>
    </source>
</evidence>
<dbReference type="PANTHER" id="PTHR11475:SF86">
    <property type="entry name" value="PEROXIDASE"/>
    <property type="match status" value="1"/>
</dbReference>
<dbReference type="GO" id="GO:0046872">
    <property type="term" value="F:metal ion binding"/>
    <property type="evidence" value="ECO:0007669"/>
    <property type="project" value="UniProtKB-KW"/>
</dbReference>
<gene>
    <name evidence="3" type="ORF">PYW07_015647</name>
</gene>
<dbReference type="GO" id="GO:0020037">
    <property type="term" value="F:heme binding"/>
    <property type="evidence" value="ECO:0007669"/>
    <property type="project" value="InterPro"/>
</dbReference>
<evidence type="ECO:0000256" key="2">
    <source>
        <dbReference type="PIRSR" id="PIRSR619791-2"/>
    </source>
</evidence>